<dbReference type="PANTHER" id="PTHR23302">
    <property type="entry name" value="TRANSMEMBRANE CHANNEL-RELATED"/>
    <property type="match status" value="1"/>
</dbReference>
<dbReference type="EMBL" id="JAWZYT010000753">
    <property type="protein sequence ID" value="KAK4319439.1"/>
    <property type="molecule type" value="Genomic_DNA"/>
</dbReference>
<evidence type="ECO:0000256" key="3">
    <source>
        <dbReference type="ARBA" id="ARBA00022692"/>
    </source>
</evidence>
<feature type="transmembrane region" description="Helical" evidence="7">
    <location>
        <begin position="188"/>
        <end position="206"/>
    </location>
</feature>
<feature type="transmembrane region" description="Helical" evidence="7">
    <location>
        <begin position="463"/>
        <end position="487"/>
    </location>
</feature>
<feature type="compositionally biased region" description="Basic and acidic residues" evidence="6">
    <location>
        <begin position="811"/>
        <end position="821"/>
    </location>
</feature>
<evidence type="ECO:0000313" key="10">
    <source>
        <dbReference type="Proteomes" id="UP001292094"/>
    </source>
</evidence>
<feature type="compositionally biased region" description="Basic and acidic residues" evidence="6">
    <location>
        <begin position="10"/>
        <end position="24"/>
    </location>
</feature>
<keyword evidence="10" id="KW-1185">Reference proteome</keyword>
<evidence type="ECO:0000256" key="4">
    <source>
        <dbReference type="ARBA" id="ARBA00022989"/>
    </source>
</evidence>
<name>A0AAE1Q4K9_9EUCA</name>
<feature type="compositionally biased region" description="Basic residues" evidence="6">
    <location>
        <begin position="46"/>
        <end position="57"/>
    </location>
</feature>
<feature type="transmembrane region" description="Helical" evidence="7">
    <location>
        <begin position="326"/>
        <end position="348"/>
    </location>
</feature>
<feature type="transmembrane region" description="Helical" evidence="7">
    <location>
        <begin position="691"/>
        <end position="713"/>
    </location>
</feature>
<accession>A0AAE1Q4K9</accession>
<evidence type="ECO:0000256" key="1">
    <source>
        <dbReference type="ARBA" id="ARBA00004141"/>
    </source>
</evidence>
<protein>
    <recommendedName>
        <fullName evidence="8">TMC domain-containing protein</fullName>
    </recommendedName>
</protein>
<feature type="transmembrane region" description="Helical" evidence="7">
    <location>
        <begin position="419"/>
        <end position="443"/>
    </location>
</feature>
<dbReference type="PANTHER" id="PTHR23302:SF24">
    <property type="entry name" value="TMC DOMAIN-CONTAINING PROTEIN"/>
    <property type="match status" value="1"/>
</dbReference>
<reference evidence="9" key="1">
    <citation type="submission" date="2023-11" db="EMBL/GenBank/DDBJ databases">
        <title>Genome assemblies of two species of porcelain crab, Petrolisthes cinctipes and Petrolisthes manimaculis (Anomura: Porcellanidae).</title>
        <authorList>
            <person name="Angst P."/>
        </authorList>
    </citation>
    <scope>NUCLEOTIDE SEQUENCE</scope>
    <source>
        <strain evidence="9">PB745_02</strain>
        <tissue evidence="9">Gill</tissue>
    </source>
</reference>
<feature type="domain" description="TMC" evidence="8">
    <location>
        <begin position="575"/>
        <end position="687"/>
    </location>
</feature>
<dbReference type="Proteomes" id="UP001292094">
    <property type="component" value="Unassembled WGS sequence"/>
</dbReference>
<feature type="transmembrane region" description="Helical" evidence="7">
    <location>
        <begin position="744"/>
        <end position="772"/>
    </location>
</feature>
<feature type="region of interest" description="Disordered" evidence="6">
    <location>
        <begin position="811"/>
        <end position="843"/>
    </location>
</feature>
<comment type="subcellular location">
    <subcellularLocation>
        <location evidence="1">Membrane</location>
        <topology evidence="1">Multi-pass membrane protein</topology>
    </subcellularLocation>
</comment>
<comment type="similarity">
    <text evidence="2">Belongs to the TMC family.</text>
</comment>
<feature type="transmembrane region" description="Helical" evidence="7">
    <location>
        <begin position="499"/>
        <end position="525"/>
    </location>
</feature>
<evidence type="ECO:0000256" key="2">
    <source>
        <dbReference type="ARBA" id="ARBA00006510"/>
    </source>
</evidence>
<feature type="compositionally biased region" description="Acidic residues" evidence="6">
    <location>
        <begin position="25"/>
        <end position="34"/>
    </location>
</feature>
<sequence length="843" mass="95764">MSNKTKKVRVRLEDHPLPDHHDNGSDDDDDDDEGIVISFNSMGRGTVRRRASQRNRQRQQPPGTAVATPATTLLTHTSRRGSDTCLEVLPDLTQGVDEEETWWKLQQIRAQAVPMEEKRQLKRQLQDAPTLRTRGLAALKLSRRKFFSLTKSRLREIIKKVELWHWSLRYVEGNFGTGLVAFFTFIKWLLYLNLFTCILLTVFIILPEIFLKHPKDPCDNEEPDMFYDSLYDSSNSTSLPVASSPASSPSLPPYYYENTTTACCHLDYQKKVQETATTHTDKRNALLQLVQDGAQGTGVLELSFLFYGFYPRHTLTYQGWSYNLPLAYLLVVVVSLALSLVLMVRAAARGLKESLRSSEGQFYQYCNLIFGGWDYCIENNKAAAIKKKAIFNELCKHLETERYNEEKDQRTRKERCRLYMVRLLVNLVVMALLTISFFAIFYTTTFSFNQLNALKSEGDEDELMVLLYEYLPSAVIITLNIIMPTLLSSLVKFEHYTPNFIMCMTLVRTVFLRLASLCVLLFSVYHRISSCPDTDTPQCKCHVRREECGNLAAGGSEKGNQPVIYADSDQCEPMCWETYVGQQLYKLTLLDLVVMIAFTFLINLPRKCIGHKVLRGGRIGSAIGDLEFVIPKHVLDIVYGQTLCWLGMFYSPLLPAVTCIKLVLVFYIKYFDCTVNSSQSSQLYRTSRSNALFITVLLVSFIVTIIPVGYSIAEITPSLSCGPFRGLNTIWSEMVHVISEWPNWIQALLFFMGTAGFAVPAIILLMLAWYYYYAVAAANKHMVTLLKNQLVLEGHDKQFLLSRLDQMIRRQGDEGATRRSGGEGSGGSQEDPTGHSNDQTLEA</sequence>
<dbReference type="GO" id="GO:0005886">
    <property type="term" value="C:plasma membrane"/>
    <property type="evidence" value="ECO:0007669"/>
    <property type="project" value="InterPro"/>
</dbReference>
<feature type="compositionally biased region" description="Low complexity" evidence="6">
    <location>
        <begin position="58"/>
        <end position="68"/>
    </location>
</feature>
<evidence type="ECO:0000256" key="5">
    <source>
        <dbReference type="ARBA" id="ARBA00023136"/>
    </source>
</evidence>
<feature type="compositionally biased region" description="Polar residues" evidence="6">
    <location>
        <begin position="830"/>
        <end position="843"/>
    </location>
</feature>
<dbReference type="GO" id="GO:0008381">
    <property type="term" value="F:mechanosensitive monoatomic ion channel activity"/>
    <property type="evidence" value="ECO:0007669"/>
    <property type="project" value="TreeGrafter"/>
</dbReference>
<evidence type="ECO:0000256" key="6">
    <source>
        <dbReference type="SAM" id="MobiDB-lite"/>
    </source>
</evidence>
<dbReference type="AlphaFoldDB" id="A0AAE1Q4K9"/>
<keyword evidence="5 7" id="KW-0472">Membrane</keyword>
<comment type="caution">
    <text evidence="9">The sequence shown here is derived from an EMBL/GenBank/DDBJ whole genome shotgun (WGS) entry which is preliminary data.</text>
</comment>
<dbReference type="InterPro" id="IPR012496">
    <property type="entry name" value="TMC_dom"/>
</dbReference>
<dbReference type="InterPro" id="IPR038900">
    <property type="entry name" value="TMC"/>
</dbReference>
<gene>
    <name evidence="9" type="ORF">Pmani_009618</name>
</gene>
<evidence type="ECO:0000313" key="9">
    <source>
        <dbReference type="EMBL" id="KAK4319439.1"/>
    </source>
</evidence>
<proteinExistence type="inferred from homology"/>
<organism evidence="9 10">
    <name type="scientific">Petrolisthes manimaculis</name>
    <dbReference type="NCBI Taxonomy" id="1843537"/>
    <lineage>
        <taxon>Eukaryota</taxon>
        <taxon>Metazoa</taxon>
        <taxon>Ecdysozoa</taxon>
        <taxon>Arthropoda</taxon>
        <taxon>Crustacea</taxon>
        <taxon>Multicrustacea</taxon>
        <taxon>Malacostraca</taxon>
        <taxon>Eumalacostraca</taxon>
        <taxon>Eucarida</taxon>
        <taxon>Decapoda</taxon>
        <taxon>Pleocyemata</taxon>
        <taxon>Anomura</taxon>
        <taxon>Galatheoidea</taxon>
        <taxon>Porcellanidae</taxon>
        <taxon>Petrolisthes</taxon>
    </lineage>
</organism>
<keyword evidence="3 7" id="KW-0812">Transmembrane</keyword>
<evidence type="ECO:0000259" key="8">
    <source>
        <dbReference type="Pfam" id="PF07810"/>
    </source>
</evidence>
<dbReference type="Pfam" id="PF07810">
    <property type="entry name" value="TMC"/>
    <property type="match status" value="1"/>
</dbReference>
<evidence type="ECO:0000256" key="7">
    <source>
        <dbReference type="SAM" id="Phobius"/>
    </source>
</evidence>
<feature type="region of interest" description="Disordered" evidence="6">
    <location>
        <begin position="1"/>
        <end position="68"/>
    </location>
</feature>
<keyword evidence="4 7" id="KW-1133">Transmembrane helix</keyword>